<keyword evidence="3" id="KW-1185">Reference proteome</keyword>
<evidence type="ECO:0000313" key="2">
    <source>
        <dbReference type="EMBL" id="NGN68538.1"/>
    </source>
</evidence>
<evidence type="ECO:0000259" key="1">
    <source>
        <dbReference type="Pfam" id="PF04126"/>
    </source>
</evidence>
<feature type="domain" description="Cyclophilin TM1367-like" evidence="1">
    <location>
        <begin position="3"/>
        <end position="121"/>
    </location>
</feature>
<organism evidence="2 3">
    <name type="scientific">Streptomyces coryli</name>
    <dbReference type="NCBI Taxonomy" id="1128680"/>
    <lineage>
        <taxon>Bacteria</taxon>
        <taxon>Bacillati</taxon>
        <taxon>Actinomycetota</taxon>
        <taxon>Actinomycetes</taxon>
        <taxon>Kitasatosporales</taxon>
        <taxon>Streptomycetaceae</taxon>
        <taxon>Streptomyces</taxon>
    </lineage>
</organism>
<accession>A0A6G4UAX6</accession>
<name>A0A6G4UAX6_9ACTN</name>
<sequence length="123" mass="13092">MTQIRITWPAGRLTATLADTPTSREVIAALPLESRANTWGDEVYFDTRLDPALESDAQQVVPAGTVAFWTEGNALALPFGPTPISSGDEPKLASPCNVLGTIDGDATELRTVRSGDPIRVELA</sequence>
<comment type="caution">
    <text evidence="2">The sequence shown here is derived from an EMBL/GenBank/DDBJ whole genome shotgun (WGS) entry which is preliminary data.</text>
</comment>
<dbReference type="SUPFAM" id="SSF50891">
    <property type="entry name" value="Cyclophilin-like"/>
    <property type="match status" value="1"/>
</dbReference>
<dbReference type="InterPro" id="IPR029000">
    <property type="entry name" value="Cyclophilin-like_dom_sf"/>
</dbReference>
<gene>
    <name evidence="2" type="ORF">G5C51_32150</name>
</gene>
<dbReference type="EMBL" id="JAAKZV010000211">
    <property type="protein sequence ID" value="NGN68538.1"/>
    <property type="molecule type" value="Genomic_DNA"/>
</dbReference>
<dbReference type="InterPro" id="IPR025658">
    <property type="entry name" value="Cyclophilin_TM1367"/>
</dbReference>
<proteinExistence type="predicted"/>
<evidence type="ECO:0000313" key="3">
    <source>
        <dbReference type="Proteomes" id="UP000481583"/>
    </source>
</evidence>
<dbReference type="Gene3D" id="2.40.100.20">
    <property type="match status" value="1"/>
</dbReference>
<dbReference type="Pfam" id="PF04126">
    <property type="entry name" value="Cyclophil_like"/>
    <property type="match status" value="1"/>
</dbReference>
<dbReference type="Proteomes" id="UP000481583">
    <property type="component" value="Unassembled WGS sequence"/>
</dbReference>
<dbReference type="AlphaFoldDB" id="A0A6G4UAX6"/>
<protein>
    <recommendedName>
        <fullName evidence="1">Cyclophilin TM1367-like domain-containing protein</fullName>
    </recommendedName>
</protein>
<dbReference type="RefSeq" id="WP_165242576.1">
    <property type="nucleotide sequence ID" value="NZ_JAAKZV010000211.1"/>
</dbReference>
<reference evidence="2 3" key="1">
    <citation type="submission" date="2020-02" db="EMBL/GenBank/DDBJ databases">
        <title>Whole-genome analyses of novel actinobacteria.</title>
        <authorList>
            <person name="Sahin N."/>
        </authorList>
    </citation>
    <scope>NUCLEOTIDE SEQUENCE [LARGE SCALE GENOMIC DNA]</scope>
    <source>
        <strain evidence="2 3">A7024</strain>
    </source>
</reference>